<dbReference type="PANTHER" id="PTHR19302">
    <property type="entry name" value="GAMMA TUBULIN COMPLEX PROTEIN"/>
    <property type="match status" value="1"/>
</dbReference>
<dbReference type="GO" id="GO:0000922">
    <property type="term" value="C:spindle pole"/>
    <property type="evidence" value="ECO:0007669"/>
    <property type="project" value="InterPro"/>
</dbReference>
<dbReference type="InterPro" id="IPR007259">
    <property type="entry name" value="GCP"/>
</dbReference>
<organism evidence="9 10">
    <name type="scientific">Laetiporus sulphureus 93-53</name>
    <dbReference type="NCBI Taxonomy" id="1314785"/>
    <lineage>
        <taxon>Eukaryota</taxon>
        <taxon>Fungi</taxon>
        <taxon>Dikarya</taxon>
        <taxon>Basidiomycota</taxon>
        <taxon>Agaricomycotina</taxon>
        <taxon>Agaricomycetes</taxon>
        <taxon>Polyporales</taxon>
        <taxon>Laetiporus</taxon>
    </lineage>
</organism>
<feature type="compositionally biased region" description="Low complexity" evidence="6">
    <location>
        <begin position="217"/>
        <end position="232"/>
    </location>
</feature>
<feature type="compositionally biased region" description="Acidic residues" evidence="6">
    <location>
        <begin position="992"/>
        <end position="1004"/>
    </location>
</feature>
<dbReference type="Pfam" id="PF17681">
    <property type="entry name" value="GCP_N_terminal"/>
    <property type="match status" value="1"/>
</dbReference>
<evidence type="ECO:0000259" key="8">
    <source>
        <dbReference type="Pfam" id="PF17681"/>
    </source>
</evidence>
<reference evidence="9 10" key="1">
    <citation type="journal article" date="2016" name="Mol. Biol. Evol.">
        <title>Comparative Genomics of Early-Diverging Mushroom-Forming Fungi Provides Insights into the Origins of Lignocellulose Decay Capabilities.</title>
        <authorList>
            <person name="Nagy L.G."/>
            <person name="Riley R."/>
            <person name="Tritt A."/>
            <person name="Adam C."/>
            <person name="Daum C."/>
            <person name="Floudas D."/>
            <person name="Sun H."/>
            <person name="Yadav J.S."/>
            <person name="Pangilinan J."/>
            <person name="Larsson K.H."/>
            <person name="Matsuura K."/>
            <person name="Barry K."/>
            <person name="Labutti K."/>
            <person name="Kuo R."/>
            <person name="Ohm R.A."/>
            <person name="Bhattacharya S.S."/>
            <person name="Shirouzu T."/>
            <person name="Yoshinaga Y."/>
            <person name="Martin F.M."/>
            <person name="Grigoriev I.V."/>
            <person name="Hibbett D.S."/>
        </authorList>
    </citation>
    <scope>NUCLEOTIDE SEQUENCE [LARGE SCALE GENOMIC DNA]</scope>
    <source>
        <strain evidence="9 10">93-53</strain>
    </source>
</reference>
<dbReference type="GO" id="GO:0007020">
    <property type="term" value="P:microtubule nucleation"/>
    <property type="evidence" value="ECO:0007669"/>
    <property type="project" value="InterPro"/>
</dbReference>
<dbReference type="GO" id="GO:0051225">
    <property type="term" value="P:spindle assembly"/>
    <property type="evidence" value="ECO:0007669"/>
    <property type="project" value="TreeGrafter"/>
</dbReference>
<keyword evidence="3 5" id="KW-0493">Microtubule</keyword>
<feature type="compositionally biased region" description="Low complexity" evidence="6">
    <location>
        <begin position="193"/>
        <end position="205"/>
    </location>
</feature>
<dbReference type="Gene3D" id="1.20.120.1900">
    <property type="entry name" value="Gamma-tubulin complex, C-terminal domain"/>
    <property type="match status" value="1"/>
</dbReference>
<evidence type="ECO:0000256" key="6">
    <source>
        <dbReference type="SAM" id="MobiDB-lite"/>
    </source>
</evidence>
<evidence type="ECO:0000256" key="4">
    <source>
        <dbReference type="ARBA" id="ARBA00023212"/>
    </source>
</evidence>
<gene>
    <name evidence="9" type="ORF">LAESUDRAFT_714805</name>
</gene>
<feature type="domain" description="Gamma tubulin complex component C-terminal" evidence="7">
    <location>
        <begin position="712"/>
        <end position="986"/>
    </location>
</feature>
<protein>
    <recommendedName>
        <fullName evidence="5">Spindle pole body component</fullName>
    </recommendedName>
</protein>
<dbReference type="RefSeq" id="XP_040763299.1">
    <property type="nucleotide sequence ID" value="XM_040907093.1"/>
</dbReference>
<evidence type="ECO:0000256" key="3">
    <source>
        <dbReference type="ARBA" id="ARBA00022701"/>
    </source>
</evidence>
<comment type="subcellular location">
    <subcellularLocation>
        <location evidence="5">Cytoplasm</location>
        <location evidence="5">Cytoskeleton</location>
        <location evidence="5">Microtubule organizing center</location>
    </subcellularLocation>
</comment>
<feature type="region of interest" description="Disordered" evidence="6">
    <location>
        <begin position="1"/>
        <end position="41"/>
    </location>
</feature>
<dbReference type="AlphaFoldDB" id="A0A165DSS9"/>
<dbReference type="GO" id="GO:0051011">
    <property type="term" value="F:microtubule minus-end binding"/>
    <property type="evidence" value="ECO:0007669"/>
    <property type="project" value="TreeGrafter"/>
</dbReference>
<dbReference type="GO" id="GO:0043015">
    <property type="term" value="F:gamma-tubulin binding"/>
    <property type="evidence" value="ECO:0007669"/>
    <property type="project" value="InterPro"/>
</dbReference>
<accession>A0A165DSS9</accession>
<dbReference type="InParanoid" id="A0A165DSS9"/>
<dbReference type="OrthoDB" id="66546at2759"/>
<dbReference type="InterPro" id="IPR041470">
    <property type="entry name" value="GCP_N"/>
</dbReference>
<evidence type="ECO:0000256" key="5">
    <source>
        <dbReference type="RuleBase" id="RU363050"/>
    </source>
</evidence>
<keyword evidence="2 5" id="KW-0963">Cytoplasm</keyword>
<dbReference type="GeneID" id="63824122"/>
<comment type="similarity">
    <text evidence="1 5">Belongs to the TUBGCP family.</text>
</comment>
<feature type="domain" description="Gamma tubulin complex component protein N-terminal" evidence="8">
    <location>
        <begin position="311"/>
        <end position="649"/>
    </location>
</feature>
<evidence type="ECO:0000256" key="1">
    <source>
        <dbReference type="ARBA" id="ARBA00010337"/>
    </source>
</evidence>
<dbReference type="STRING" id="1314785.A0A165DSS9"/>
<evidence type="ECO:0000313" key="9">
    <source>
        <dbReference type="EMBL" id="KZT05559.1"/>
    </source>
</evidence>
<dbReference type="GO" id="GO:0031122">
    <property type="term" value="P:cytoplasmic microtubule organization"/>
    <property type="evidence" value="ECO:0007669"/>
    <property type="project" value="TreeGrafter"/>
</dbReference>
<dbReference type="GO" id="GO:0005816">
    <property type="term" value="C:spindle pole body"/>
    <property type="evidence" value="ECO:0007669"/>
    <property type="project" value="UniProtKB-ARBA"/>
</dbReference>
<keyword evidence="4 5" id="KW-0206">Cytoskeleton</keyword>
<dbReference type="GO" id="GO:0051321">
    <property type="term" value="P:meiotic cell cycle"/>
    <property type="evidence" value="ECO:0007669"/>
    <property type="project" value="TreeGrafter"/>
</dbReference>
<sequence length="1072" mass="120871">MSARTSSAPTASSSRPTSRSTQRSASRFSHRPFPKQSSRLVPHYQALVKEVTGLTAENDSDRFHTAVDHVSKRLNQTVRPSGSYDIASARKHIAGHIEKARINSHNGLASAMRSAFERLQNLMKESDDLDAEIKISLSLPPSSDTLWYAEEYLNSLQNPSKDQPTLTWNDIIAEEPFEGEHWEGVYGMNGARTPSGGSTPSLSPWEDLDELDDLDDSSSSSNPVDSAEESSSPLQSKEKSGIQDRSLATYDHRQDVEDLQGRQYWRTEWRIDVSTTRPFNIGDASTLGPSTQRILTDWRTLQIAKLEQEAIREVLMGLQGRRNITMEWTYTGDHPLSFIPTSTHRLLHLTSASQHSIISSFARLATIVEHLRKFVVAIFQSASLAPVDRSQNISWHQNQRRTTLSLEALSSAIDAQIRGFDTWCAAREEEMCKAQAGVGPPLVVSLLSMDKAIRDRFFATFAVLLTVVRDVATEAARNPEPLKEIWTLPDLPPKMSPSTFSTLLLNSLLDAAQKHFSMGDVVTCDALMQVFGETAEPLWSMMGRWMKDGMSTREVASLSRERQQTPGDLDDEFFIEDNELPMLDPDFWSDGFVLRGGQRDQDDDRPISVPTFLTHIAKYVLEAGKAIGLLRALGVPSTFEREVEQQWMASWRPFRALLGDRGMGANRAVSVQQMVAVRSTDDLSRLIYDEILPHSLAAQEMLQKVLVEECDLWLHLAAMEDLFLMRRGDAMSNFVDRLFARMDTRKAWNDFHFLNSAFHDVVQAGSHKWIDASLVRFSHRGSRDKTITRTIKAIDGLLIEYAVPFPLTYIFAPRVMQVYSSIFCFILQIRRAKSVLERILIRSTVANMPHVGSEMKLFYAMRSKLSWFVNTLLNFVATNVLHTQVLNFHNALKKAKSLNEMIALHDEHLAKIEGRCLLQKNTNALYRSIISILDMCLHFSDYFVTFAGDTTHDISRHSILIAKRHRSRRVRRQRKDIIGFSHTLREVVDSSSESESDLDEDAADAPEPSFSLGATMTSMEGDDFIERLHTMSKDLDAIVRFIRRGVESLAAGSGEAASAFGIFAFALEDWDR</sequence>
<dbReference type="EMBL" id="KV427629">
    <property type="protein sequence ID" value="KZT05559.1"/>
    <property type="molecule type" value="Genomic_DNA"/>
</dbReference>
<dbReference type="PANTHER" id="PTHR19302:SF33">
    <property type="entry name" value="GAMMA-TUBULIN COMPLEX COMPONENT 5"/>
    <property type="match status" value="1"/>
</dbReference>
<dbReference type="GO" id="GO:0005874">
    <property type="term" value="C:microtubule"/>
    <property type="evidence" value="ECO:0007669"/>
    <property type="project" value="UniProtKB-KW"/>
</dbReference>
<feature type="compositionally biased region" description="Acidic residues" evidence="6">
    <location>
        <begin position="206"/>
        <end position="216"/>
    </location>
</feature>
<name>A0A165DSS9_9APHY</name>
<dbReference type="GO" id="GO:0000930">
    <property type="term" value="C:gamma-tubulin complex"/>
    <property type="evidence" value="ECO:0007669"/>
    <property type="project" value="UniProtKB-ARBA"/>
</dbReference>
<feature type="compositionally biased region" description="Low complexity" evidence="6">
    <location>
        <begin position="1"/>
        <end position="27"/>
    </location>
</feature>
<keyword evidence="10" id="KW-1185">Reference proteome</keyword>
<dbReference type="Proteomes" id="UP000076871">
    <property type="component" value="Unassembled WGS sequence"/>
</dbReference>
<feature type="region of interest" description="Disordered" evidence="6">
    <location>
        <begin position="990"/>
        <end position="1012"/>
    </location>
</feature>
<dbReference type="InterPro" id="IPR040457">
    <property type="entry name" value="GCP_C"/>
</dbReference>
<dbReference type="InterPro" id="IPR042241">
    <property type="entry name" value="GCP_C_sf"/>
</dbReference>
<proteinExistence type="inferred from homology"/>
<evidence type="ECO:0000313" key="10">
    <source>
        <dbReference type="Proteomes" id="UP000076871"/>
    </source>
</evidence>
<feature type="region of interest" description="Disordered" evidence="6">
    <location>
        <begin position="184"/>
        <end position="249"/>
    </location>
</feature>
<dbReference type="Pfam" id="PF04130">
    <property type="entry name" value="GCP_C_terminal"/>
    <property type="match status" value="1"/>
</dbReference>
<dbReference type="GO" id="GO:0000278">
    <property type="term" value="P:mitotic cell cycle"/>
    <property type="evidence" value="ECO:0007669"/>
    <property type="project" value="TreeGrafter"/>
</dbReference>
<evidence type="ECO:0000259" key="7">
    <source>
        <dbReference type="Pfam" id="PF04130"/>
    </source>
</evidence>
<evidence type="ECO:0000256" key="2">
    <source>
        <dbReference type="ARBA" id="ARBA00022490"/>
    </source>
</evidence>